<evidence type="ECO:0000313" key="2">
    <source>
        <dbReference type="EMBL" id="PZQ51818.1"/>
    </source>
</evidence>
<dbReference type="Gene3D" id="3.40.50.300">
    <property type="entry name" value="P-loop containing nucleotide triphosphate hydrolases"/>
    <property type="match status" value="1"/>
</dbReference>
<accession>A0A2W5NH90</accession>
<dbReference type="InterPro" id="IPR027417">
    <property type="entry name" value="P-loop_NTPase"/>
</dbReference>
<evidence type="ECO:0008006" key="4">
    <source>
        <dbReference type="Google" id="ProtNLM"/>
    </source>
</evidence>
<reference evidence="2 3" key="1">
    <citation type="submission" date="2017-08" db="EMBL/GenBank/DDBJ databases">
        <title>Infants hospitalized years apart are colonized by the same room-sourced microbial strains.</title>
        <authorList>
            <person name="Brooks B."/>
            <person name="Olm M.R."/>
            <person name="Firek B.A."/>
            <person name="Baker R."/>
            <person name="Thomas B.C."/>
            <person name="Morowitz M.J."/>
            <person name="Banfield J.F."/>
        </authorList>
    </citation>
    <scope>NUCLEOTIDE SEQUENCE [LARGE SCALE GENOMIC DNA]</scope>
    <source>
        <strain evidence="2">S2_005_002_R2_33</strain>
    </source>
</reference>
<name>A0A2W5NH90_9SPHN</name>
<proteinExistence type="predicted"/>
<feature type="coiled-coil region" evidence="1">
    <location>
        <begin position="239"/>
        <end position="266"/>
    </location>
</feature>
<organism evidence="2 3">
    <name type="scientific">Novosphingobium pentaromativorans</name>
    <dbReference type="NCBI Taxonomy" id="205844"/>
    <lineage>
        <taxon>Bacteria</taxon>
        <taxon>Pseudomonadati</taxon>
        <taxon>Pseudomonadota</taxon>
        <taxon>Alphaproteobacteria</taxon>
        <taxon>Sphingomonadales</taxon>
        <taxon>Sphingomonadaceae</taxon>
        <taxon>Novosphingobium</taxon>
    </lineage>
</organism>
<sequence length="614" mass="68436">MIRISTIKLSGAGQSDAVVRFGAGANILGGQSDTGKSLLVACLDYVLGAEKMAKKRVPKLALYSHVSVEFRNLDGKFLTMRRHIGGGTSIEYWHQPIDAIGARGPTVEARRRGRSTADDVASILFPFAGVSHARLRKNARGELARLSARTLIPALLVDEVSMISEISPILGKSGYDETVSKRMFAYLLSGRDDDGIVATERPELTAARLNARLELVEQMLIPLDARFKDGADEATTKAIEQLDRTIADAAEEFSVLEGEVESLLQQRQTASNLVLNASNQLSAIGGLSTRYNLLRERYTSDLQRLDFVSEGAHFFGALQEVVCPICDQVMALDHEHGSYRLSEDIQTATRAEAAKIRVQQDELAATMINLEDRRAQQSQRHKNATDALQSVDERLREELNPQVKNKASALEELFRMRLELEGRRGDHDNWQDLRALKARLEADVRANKPANREWETLPLLALAEFCSEVEKVLLSWKWASSVRVTFDESDFDIVVNGQPRQSHGKGVRGLLYSAFTIALLRYCRMYKRPHPGFVIIDSPLTAYQKSTADGGRGVPVDSEIERAFWESLKDVSKETQIIVIENKLPPEGVTQTVHFEWFYGDQATDGLRQGFLPQ</sequence>
<protein>
    <recommendedName>
        <fullName evidence="4">Rad50/SbcC-type AAA domain-containing protein</fullName>
    </recommendedName>
</protein>
<evidence type="ECO:0000313" key="3">
    <source>
        <dbReference type="Proteomes" id="UP000249082"/>
    </source>
</evidence>
<dbReference type="AlphaFoldDB" id="A0A2W5NH90"/>
<keyword evidence="1" id="KW-0175">Coiled coil</keyword>
<dbReference type="EMBL" id="QFPX01000024">
    <property type="protein sequence ID" value="PZQ51818.1"/>
    <property type="molecule type" value="Genomic_DNA"/>
</dbReference>
<gene>
    <name evidence="2" type="ORF">DI555_20665</name>
</gene>
<dbReference type="SUPFAM" id="SSF52540">
    <property type="entry name" value="P-loop containing nucleoside triphosphate hydrolases"/>
    <property type="match status" value="1"/>
</dbReference>
<dbReference type="Proteomes" id="UP000249082">
    <property type="component" value="Unassembled WGS sequence"/>
</dbReference>
<comment type="caution">
    <text evidence="2">The sequence shown here is derived from an EMBL/GenBank/DDBJ whole genome shotgun (WGS) entry which is preliminary data.</text>
</comment>
<evidence type="ECO:0000256" key="1">
    <source>
        <dbReference type="SAM" id="Coils"/>
    </source>
</evidence>